<dbReference type="EMBL" id="CAJNOL010000774">
    <property type="protein sequence ID" value="CAF1195405.1"/>
    <property type="molecule type" value="Genomic_DNA"/>
</dbReference>
<dbReference type="EMBL" id="CAJNOH010000541">
    <property type="protein sequence ID" value="CAF1070323.1"/>
    <property type="molecule type" value="Genomic_DNA"/>
</dbReference>
<dbReference type="PANTHER" id="PTHR22801">
    <property type="entry name" value="LITHOSTATHINE"/>
    <property type="match status" value="1"/>
</dbReference>
<keyword evidence="4" id="KW-1185">Reference proteome</keyword>
<gene>
    <name evidence="3" type="ORF">JXQ802_LOCUS24119</name>
    <name evidence="2" type="ORF">PYM288_LOCUS18124</name>
</gene>
<accession>A0A814W158</accession>
<organism evidence="3 4">
    <name type="scientific">Rotaria sordida</name>
    <dbReference type="NCBI Taxonomy" id="392033"/>
    <lineage>
        <taxon>Eukaryota</taxon>
        <taxon>Metazoa</taxon>
        <taxon>Spiralia</taxon>
        <taxon>Gnathifera</taxon>
        <taxon>Rotifera</taxon>
        <taxon>Eurotatoria</taxon>
        <taxon>Bdelloidea</taxon>
        <taxon>Philodinida</taxon>
        <taxon>Philodinidae</taxon>
        <taxon>Rotaria</taxon>
    </lineage>
</organism>
<reference evidence="3" key="1">
    <citation type="submission" date="2021-02" db="EMBL/GenBank/DDBJ databases">
        <authorList>
            <person name="Nowell W R."/>
        </authorList>
    </citation>
    <scope>NUCLEOTIDE SEQUENCE</scope>
</reference>
<sequence length="1158" mass="133122">MVNSVYSSYHYVGCYKQVFYNSYFLSSYMEPTLCFLLCETPIIYIQNTICRCSGSGLTDHNQQRDELCSISCRKPGDTRIKTINTCGGRETYSVYAEEKFYIQHAHLFNFRIQFTSCELWNNTGYYNVSQVEIDRLSVNKTPLNKLERCTATCLDQNITTKSIAFNDDNNQCLCIMGRKLNLNSDSTHYLTILPNNRCDRYCDNTLDNSKVEHKFQCGSLKDSRIWAIYNLNATCPIGSIYIKELKKCISIYKGFSNLCPSPSINYIYNGNLTWNIFLKTIRKLNLTKSIVSIDFDDYITIDPSWICPTTTTTTNTKDLNLSNRNFSTYYVLDNGCLRVHSYSLNSHILSNRLCIINPINENSLSYDTRIYSINTLDSNTMMTICPPKWIDINHHCYRISDDHKTIQEARNSCITLPKVDKNSPNPEIISVNNDFTDTNDDKKAMINKINNHLNDILKGEIAQYTSSWQARLGFFLLDTNASNTVPKFESFSSFSLYMKDSSSLVSNVDINLSSINEFQMLNSNDDSNLNIKNDSCLLWTRSIIDEKQRSSILEKTQINNCSESRHVLCRTKTILGFNSPQMCYTKPSTLGLPIMISNHLTYELCLSVCQTLKTNLAVININKCYCVDATLWQILDLRRDRTKYETKDCGNPCPGNQNEHCGNTNTIVVLHVAENLSPLGYSRFYKYTKSYPDFVYHSCIHLNFINQSIIYQFNLHHINDVQPRHCLELCKKYKQQYALLNSNKCLCTNILMGKKQDNRFSFPDFNCTQECQGNYFYTCGNTSNSTIYSMYVMNPRCPDNFQLSDNEERCIQTNFFVEKNSFSTAQSYCKSIGGVLAKINDILEIQNLIPKSTLTTNYFNSYPFSSTLNLINMTKYFWIDRTSDIMNNNKISDHSIGKCFQTSKSIDQNCIVLRREKLIIDNTLTFERCFSESDQCSSMSAIPVCVDKHLEIDSNVNLSMTTTNISVNISIDYSCGNDLNYHLINDYCYKVLFHETTWNEAKIECERDNATLFLPKKYAIFSLLKPLFLRRHSYTSSGIAHINSFYDKQNHTTMQHNTINESILTSESDSNDFHNLCETIFHYRNAKLMSSSTLSNNEKSQLKIQQNGCAYVDFRSEYGITFSCDEISCNRPATVICQKLPIITTHTILAKQLVVINS</sequence>
<evidence type="ECO:0000313" key="4">
    <source>
        <dbReference type="Proteomes" id="UP000663870"/>
    </source>
</evidence>
<proteinExistence type="predicted"/>
<dbReference type="Proteomes" id="UP000663854">
    <property type="component" value="Unassembled WGS sequence"/>
</dbReference>
<dbReference type="InterPro" id="IPR050801">
    <property type="entry name" value="Ca-Dep_Lectins_ImmuneDev"/>
</dbReference>
<comment type="caution">
    <text evidence="3">The sequence shown here is derived from an EMBL/GenBank/DDBJ whole genome shotgun (WGS) entry which is preliminary data.</text>
</comment>
<name>A0A814W158_9BILA</name>
<dbReference type="SUPFAM" id="SSF56436">
    <property type="entry name" value="C-type lectin-like"/>
    <property type="match status" value="3"/>
</dbReference>
<evidence type="ECO:0000313" key="3">
    <source>
        <dbReference type="EMBL" id="CAF1195405.1"/>
    </source>
</evidence>
<dbReference type="InterPro" id="IPR016186">
    <property type="entry name" value="C-type_lectin-like/link_sf"/>
</dbReference>
<dbReference type="Gene3D" id="3.10.100.10">
    <property type="entry name" value="Mannose-Binding Protein A, subunit A"/>
    <property type="match status" value="3"/>
</dbReference>
<evidence type="ECO:0000259" key="1">
    <source>
        <dbReference type="PROSITE" id="PS51212"/>
    </source>
</evidence>
<dbReference type="InterPro" id="IPR002889">
    <property type="entry name" value="WSC_carb-bd"/>
</dbReference>
<dbReference type="AlphaFoldDB" id="A0A814W158"/>
<feature type="domain" description="WSC" evidence="1">
    <location>
        <begin position="693"/>
        <end position="794"/>
    </location>
</feature>
<protein>
    <recommendedName>
        <fullName evidence="1">WSC domain-containing protein</fullName>
    </recommendedName>
</protein>
<dbReference type="PANTHER" id="PTHR22801:SF63">
    <property type="entry name" value="C-TYPE LECTIN DOMAIN-CONTAINING PROTEIN"/>
    <property type="match status" value="1"/>
</dbReference>
<dbReference type="CDD" id="cd00037">
    <property type="entry name" value="CLECT"/>
    <property type="match status" value="1"/>
</dbReference>
<dbReference type="Proteomes" id="UP000663870">
    <property type="component" value="Unassembled WGS sequence"/>
</dbReference>
<dbReference type="PROSITE" id="PS51212">
    <property type="entry name" value="WSC"/>
    <property type="match status" value="1"/>
</dbReference>
<evidence type="ECO:0000313" key="2">
    <source>
        <dbReference type="EMBL" id="CAF1070323.1"/>
    </source>
</evidence>
<dbReference type="InterPro" id="IPR016187">
    <property type="entry name" value="CTDL_fold"/>
</dbReference>